<feature type="compositionally biased region" description="Basic and acidic residues" evidence="1">
    <location>
        <begin position="298"/>
        <end position="312"/>
    </location>
</feature>
<feature type="compositionally biased region" description="Basic and acidic residues" evidence="1">
    <location>
        <begin position="325"/>
        <end position="340"/>
    </location>
</feature>
<reference evidence="2" key="1">
    <citation type="submission" date="2023-06" db="EMBL/GenBank/DDBJ databases">
        <title>Genome-scale phylogeny and comparative genomics of the fungal order Sordariales.</title>
        <authorList>
            <consortium name="Lawrence Berkeley National Laboratory"/>
            <person name="Hensen N."/>
            <person name="Bonometti L."/>
            <person name="Westerberg I."/>
            <person name="Brannstrom I.O."/>
            <person name="Guillou S."/>
            <person name="Cros-Aarteil S."/>
            <person name="Calhoun S."/>
            <person name="Haridas S."/>
            <person name="Kuo A."/>
            <person name="Mondo S."/>
            <person name="Pangilinan J."/>
            <person name="Riley R."/>
            <person name="Labutti K."/>
            <person name="Andreopoulos B."/>
            <person name="Lipzen A."/>
            <person name="Chen C."/>
            <person name="Yanf M."/>
            <person name="Daum C."/>
            <person name="Ng V."/>
            <person name="Clum A."/>
            <person name="Steindorff A."/>
            <person name="Ohm R."/>
            <person name="Martin F."/>
            <person name="Silar P."/>
            <person name="Natvig D."/>
            <person name="Lalanne C."/>
            <person name="Gautier V."/>
            <person name="Ament-Velasquez S.L."/>
            <person name="Kruys A."/>
            <person name="Hutchinson M.I."/>
            <person name="Powell A.J."/>
            <person name="Barry K."/>
            <person name="Miller A.N."/>
            <person name="Grigoriev I.V."/>
            <person name="Debuchy R."/>
            <person name="Gladieux P."/>
            <person name="Thoren M.H."/>
            <person name="Johannesson H."/>
        </authorList>
    </citation>
    <scope>NUCLEOTIDE SEQUENCE</scope>
    <source>
        <strain evidence="2">SMH2532-1</strain>
    </source>
</reference>
<dbReference type="EMBL" id="JAULSV010000007">
    <property type="protein sequence ID" value="KAK0639120.1"/>
    <property type="molecule type" value="Genomic_DNA"/>
</dbReference>
<name>A0AA39XU25_9PEZI</name>
<feature type="region of interest" description="Disordered" evidence="1">
    <location>
        <begin position="686"/>
        <end position="778"/>
    </location>
</feature>
<feature type="compositionally biased region" description="Basic and acidic residues" evidence="1">
    <location>
        <begin position="838"/>
        <end position="850"/>
    </location>
</feature>
<feature type="region of interest" description="Disordered" evidence="1">
    <location>
        <begin position="16"/>
        <end position="236"/>
    </location>
</feature>
<feature type="compositionally biased region" description="Basic and acidic residues" evidence="1">
    <location>
        <begin position="160"/>
        <end position="183"/>
    </location>
</feature>
<feature type="compositionally biased region" description="Acidic residues" evidence="1">
    <location>
        <begin position="104"/>
        <end position="114"/>
    </location>
</feature>
<feature type="region of interest" description="Disordered" evidence="1">
    <location>
        <begin position="790"/>
        <end position="876"/>
    </location>
</feature>
<evidence type="ECO:0000313" key="3">
    <source>
        <dbReference type="Proteomes" id="UP001174936"/>
    </source>
</evidence>
<keyword evidence="3" id="KW-1185">Reference proteome</keyword>
<feature type="compositionally biased region" description="Basic and acidic residues" evidence="1">
    <location>
        <begin position="861"/>
        <end position="870"/>
    </location>
</feature>
<evidence type="ECO:0000256" key="1">
    <source>
        <dbReference type="SAM" id="MobiDB-lite"/>
    </source>
</evidence>
<organism evidence="2 3">
    <name type="scientific">Cercophora newfieldiana</name>
    <dbReference type="NCBI Taxonomy" id="92897"/>
    <lineage>
        <taxon>Eukaryota</taxon>
        <taxon>Fungi</taxon>
        <taxon>Dikarya</taxon>
        <taxon>Ascomycota</taxon>
        <taxon>Pezizomycotina</taxon>
        <taxon>Sordariomycetes</taxon>
        <taxon>Sordariomycetidae</taxon>
        <taxon>Sordariales</taxon>
        <taxon>Lasiosphaeriaceae</taxon>
        <taxon>Cercophora</taxon>
    </lineage>
</organism>
<feature type="compositionally biased region" description="Acidic residues" evidence="1">
    <location>
        <begin position="184"/>
        <end position="207"/>
    </location>
</feature>
<proteinExistence type="predicted"/>
<feature type="compositionally biased region" description="Basic and acidic residues" evidence="1">
    <location>
        <begin position="686"/>
        <end position="720"/>
    </location>
</feature>
<evidence type="ECO:0008006" key="4">
    <source>
        <dbReference type="Google" id="ProtNLM"/>
    </source>
</evidence>
<feature type="compositionally biased region" description="Basic and acidic residues" evidence="1">
    <location>
        <begin position="349"/>
        <end position="363"/>
    </location>
</feature>
<gene>
    <name evidence="2" type="ORF">B0T16DRAFT_422461</name>
</gene>
<feature type="region of interest" description="Disordered" evidence="1">
    <location>
        <begin position="250"/>
        <end position="377"/>
    </location>
</feature>
<feature type="compositionally biased region" description="Basic and acidic residues" evidence="1">
    <location>
        <begin position="735"/>
        <end position="753"/>
    </location>
</feature>
<feature type="compositionally biased region" description="Basic and acidic residues" evidence="1">
    <location>
        <begin position="798"/>
        <end position="821"/>
    </location>
</feature>
<dbReference type="Proteomes" id="UP001174936">
    <property type="component" value="Unassembled WGS sequence"/>
</dbReference>
<feature type="compositionally biased region" description="Low complexity" evidence="1">
    <location>
        <begin position="36"/>
        <end position="52"/>
    </location>
</feature>
<feature type="region of interest" description="Disordered" evidence="1">
    <location>
        <begin position="401"/>
        <end position="470"/>
    </location>
</feature>
<feature type="compositionally biased region" description="Polar residues" evidence="1">
    <location>
        <begin position="416"/>
        <end position="426"/>
    </location>
</feature>
<protein>
    <recommendedName>
        <fullName evidence="4">Pathway-specific nitrogen regulator</fullName>
    </recommendedName>
</protein>
<comment type="caution">
    <text evidence="2">The sequence shown here is derived from an EMBL/GenBank/DDBJ whole genome shotgun (WGS) entry which is preliminary data.</text>
</comment>
<feature type="compositionally biased region" description="Basic and acidic residues" evidence="1">
    <location>
        <begin position="84"/>
        <end position="103"/>
    </location>
</feature>
<feature type="compositionally biased region" description="Basic and acidic residues" evidence="1">
    <location>
        <begin position="135"/>
        <end position="150"/>
    </location>
</feature>
<feature type="compositionally biased region" description="Polar residues" evidence="1">
    <location>
        <begin position="439"/>
        <end position="468"/>
    </location>
</feature>
<accession>A0AA39XU25</accession>
<evidence type="ECO:0000313" key="2">
    <source>
        <dbReference type="EMBL" id="KAK0639120.1"/>
    </source>
</evidence>
<sequence>MPRKDDDFDFKIFVDPSCLSDPMDGETTTTPATQLPAEAAPEIADIPVAAEPTEQAPSSDVHSNDDLCDDENAGPEPQIPDTAEELHKEQPDQEPIEELHDQTDLDNDIPELDAAEQHDSSALEEESLLEGDSTVEEHTTDEHFDIDKNEYAIADESVVETEHSITEEHHDEEAPDANNHHDEEDNDEPLVEESQDTGDDSYIGEDAETPKALRSGTGDDAELKPAASTSTDRKASLRTEALIQAAARAVVAKLEKRSSNRDSTSQVDEEADTSLLSTDSQNHHDGMEASYEESPSQSRRESAASQIHHEIPSRSVSGDEGGDSSSHHEAEDDVFSDRSARSSIGSFDGHSDGAAKSQAHDDEPQNQSFLSHGRSPRISGVSIISGLSQYDKEDFVPASRETRLPFRTPSDIRAMQMSSPTPSVFNGASPRSGKRHTGHSINSIPRSSHFQSPTASAQYSPKGRSTPTRLKPRKVTAPLVLLHVTLLPLRWMWGDVLDGLDPVDGKALDENKEMYRASDQLKTLRDAWRELQDCVGETVLQRGVLIPHPQDDFEVLEERLLEALELPLRRRARILECGHYLGPSNMSDFDDEESDDGYTSESTRTKEDKRHWCKTCKSDIKYEALGPGKVFRVKVYASNGLMRAGAWEACWKDMERVDVEVEPVVEPAMQAELERLAEIQNRLEDERQREEEERQREADAAAEEELRREESERELGKHEFEEEAVADQTPPVTSEAERTWEAERTGTDRHSREVVMSSPPPSSMQVAMHASPPQPPYSSALRADSPALMGVTHSSRSMRSEPVDTSEERMRRDEERMREIYGDVPTPQPYSEMGSSVRGEHGFTRPRHPDSYVPPPSPRSPSEEAYERRQQRGQRSNLENASFIDLLLEAFKVLLRDPKNVAIIVLCVFLTCVIVRPTPQAPVFPEGQLTYRQEAKQDVVMHTPAVKMETQARPQVDGPAASLSPEAALGTTLVESVSNIIMETSAASAAMEMAMPSNLLEAPPSIEELAVPELTLEVLEAPSVSEESTVPEVALKELEVPSPIEEPTMPELALKDIPSELPETALDSLPSEIDTSAPLEIEAPVAILEESVVFDTPVEEDSAVIPETDVESPVAPLDVLSEEVAAETISVEASDVPPGDDAAIAVDDVAANLELGVEQEIEVVDEVESEVAAVPEVAELVEDQAVVELAGDQAPVVVEVVNTVEEAPLSGETIVGAEATIDNGIPLDAEASDLPIDNDVTVSTETSELLIDNEILGEAETLLDAEAIVSSAVDDSTAATAAEEIVPSSAAVDDNTATTVKDVLPEATHPCESYVCSYMAGDAAPTPRVFPVTQRTTIKVFETITETVRVSVTATETVSFVETAVPQTVEETVYETETLRVTVSIPVDSTTARDEL</sequence>